<organism evidence="3 4">
    <name type="scientific">Anaerobium acetethylicum</name>
    <dbReference type="NCBI Taxonomy" id="1619234"/>
    <lineage>
        <taxon>Bacteria</taxon>
        <taxon>Bacillati</taxon>
        <taxon>Bacillota</taxon>
        <taxon>Clostridia</taxon>
        <taxon>Lachnospirales</taxon>
        <taxon>Lachnospiraceae</taxon>
        <taxon>Anaerobium</taxon>
    </lineage>
</organism>
<dbReference type="CDD" id="cd00586">
    <property type="entry name" value="4HBT"/>
    <property type="match status" value="1"/>
</dbReference>
<name>A0A1D3TN80_9FIRM</name>
<evidence type="ECO:0000256" key="2">
    <source>
        <dbReference type="ARBA" id="ARBA00022801"/>
    </source>
</evidence>
<dbReference type="PANTHER" id="PTHR31793:SF27">
    <property type="entry name" value="NOVEL THIOESTERASE SUPERFAMILY DOMAIN AND SAPOSIN A-TYPE DOMAIN CONTAINING PROTEIN (0610012H03RIK)"/>
    <property type="match status" value="1"/>
</dbReference>
<dbReference type="NCBIfam" id="TIGR00051">
    <property type="entry name" value="YbgC/FadM family acyl-CoA thioesterase"/>
    <property type="match status" value="1"/>
</dbReference>
<dbReference type="InterPro" id="IPR050563">
    <property type="entry name" value="4-hydroxybenzoyl-CoA_TE"/>
</dbReference>
<dbReference type="Gene3D" id="3.10.129.10">
    <property type="entry name" value="Hotdog Thioesterase"/>
    <property type="match status" value="1"/>
</dbReference>
<dbReference type="Proteomes" id="UP000199315">
    <property type="component" value="Unassembled WGS sequence"/>
</dbReference>
<sequence>MRTIELYEHRAKYYETDQMGIIHHSNYIRWMEEARLDFMEKIGCPYKKMEQEGIICPVLSVHCQYRSMVYFDDIVKIAVKIKKYNGIKLKLVYEMFNETTGQTCTVGESEHCFLDSNNRCISLKKVSPAIDSVFCAYMEE</sequence>
<dbReference type="PANTHER" id="PTHR31793">
    <property type="entry name" value="4-HYDROXYBENZOYL-COA THIOESTERASE FAMILY MEMBER"/>
    <property type="match status" value="1"/>
</dbReference>
<dbReference type="AlphaFoldDB" id="A0A1D3TN80"/>
<dbReference type="PIRSF" id="PIRSF003230">
    <property type="entry name" value="YbgC"/>
    <property type="match status" value="1"/>
</dbReference>
<keyword evidence="2 3" id="KW-0378">Hydrolase</keyword>
<dbReference type="SUPFAM" id="SSF54637">
    <property type="entry name" value="Thioesterase/thiol ester dehydrase-isomerase"/>
    <property type="match status" value="1"/>
</dbReference>
<accession>A0A1D3TN80</accession>
<evidence type="ECO:0000256" key="1">
    <source>
        <dbReference type="ARBA" id="ARBA00005953"/>
    </source>
</evidence>
<reference evidence="3 4" key="1">
    <citation type="submission" date="2016-09" db="EMBL/GenBank/DDBJ databases">
        <authorList>
            <person name="Capua I."/>
            <person name="De Benedictis P."/>
            <person name="Joannis T."/>
            <person name="Lombin L.H."/>
            <person name="Cattoli G."/>
        </authorList>
    </citation>
    <scope>NUCLEOTIDE SEQUENCE [LARGE SCALE GENOMIC DNA]</scope>
    <source>
        <strain evidence="3 4">GluBS11</strain>
    </source>
</reference>
<dbReference type="InterPro" id="IPR029069">
    <property type="entry name" value="HotDog_dom_sf"/>
</dbReference>
<keyword evidence="4" id="KW-1185">Reference proteome</keyword>
<dbReference type="EMBL" id="FMKA01000001">
    <property type="protein sequence ID" value="SCP94750.1"/>
    <property type="molecule type" value="Genomic_DNA"/>
</dbReference>
<proteinExistence type="inferred from homology"/>
<dbReference type="STRING" id="1619234.SAMN05421730_100123"/>
<dbReference type="GO" id="GO:0047617">
    <property type="term" value="F:fatty acyl-CoA hydrolase activity"/>
    <property type="evidence" value="ECO:0007669"/>
    <property type="project" value="TreeGrafter"/>
</dbReference>
<dbReference type="Pfam" id="PF13279">
    <property type="entry name" value="4HBT_2"/>
    <property type="match status" value="1"/>
</dbReference>
<evidence type="ECO:0000313" key="3">
    <source>
        <dbReference type="EMBL" id="SCP94750.1"/>
    </source>
</evidence>
<dbReference type="InterPro" id="IPR006684">
    <property type="entry name" value="YbgC/YbaW"/>
</dbReference>
<protein>
    <submittedName>
        <fullName evidence="3">Acyl-CoA thioester hydrolase</fullName>
    </submittedName>
</protein>
<comment type="similarity">
    <text evidence="1">Belongs to the 4-hydroxybenzoyl-CoA thioesterase family.</text>
</comment>
<gene>
    <name evidence="3" type="ORF">SAMN05421730_100123</name>
</gene>
<evidence type="ECO:0000313" key="4">
    <source>
        <dbReference type="Proteomes" id="UP000199315"/>
    </source>
</evidence>